<feature type="domain" description="AAA+ ATPase" evidence="5">
    <location>
        <begin position="275"/>
        <end position="413"/>
    </location>
</feature>
<dbReference type="InterPro" id="IPR052381">
    <property type="entry name" value="AAA_domain_protein"/>
</dbReference>
<evidence type="ECO:0000256" key="4">
    <source>
        <dbReference type="ARBA" id="ARBA00040480"/>
    </source>
</evidence>
<gene>
    <name evidence="6" type="ORF">FYJ85_00620</name>
</gene>
<keyword evidence="2" id="KW-0067">ATP-binding</keyword>
<name>A0A844FYN0_9BACT</name>
<reference evidence="6 7" key="1">
    <citation type="submission" date="2019-08" db="EMBL/GenBank/DDBJ databases">
        <title>In-depth cultivation of the pig gut microbiome towards novel bacterial diversity and tailored functional studies.</title>
        <authorList>
            <person name="Wylensek D."/>
            <person name="Hitch T.C.A."/>
            <person name="Clavel T."/>
        </authorList>
    </citation>
    <scope>NUCLEOTIDE SEQUENCE [LARGE SCALE GENOMIC DNA]</scope>
    <source>
        <strain evidence="6 7">BBE-744-WT-12</strain>
    </source>
</reference>
<dbReference type="InterPro" id="IPR027417">
    <property type="entry name" value="P-loop_NTPase"/>
</dbReference>
<dbReference type="Gene3D" id="1.10.8.60">
    <property type="match status" value="1"/>
</dbReference>
<organism evidence="6 7">
    <name type="scientific">Victivallis lenta</name>
    <dbReference type="NCBI Taxonomy" id="2606640"/>
    <lineage>
        <taxon>Bacteria</taxon>
        <taxon>Pseudomonadati</taxon>
        <taxon>Lentisphaerota</taxon>
        <taxon>Lentisphaeria</taxon>
        <taxon>Victivallales</taxon>
        <taxon>Victivallaceae</taxon>
        <taxon>Victivallis</taxon>
    </lineage>
</organism>
<evidence type="ECO:0000313" key="7">
    <source>
        <dbReference type="Proteomes" id="UP000435649"/>
    </source>
</evidence>
<comment type="caution">
    <text evidence="6">The sequence shown here is derived from an EMBL/GenBank/DDBJ whole genome shotgun (WGS) entry which is preliminary data.</text>
</comment>
<accession>A0A844FYN0</accession>
<dbReference type="PANTHER" id="PTHR42960:SF1">
    <property type="entry name" value="YCF46 PROTEIN"/>
    <property type="match status" value="1"/>
</dbReference>
<dbReference type="SUPFAM" id="SSF52540">
    <property type="entry name" value="P-loop containing nucleoside triphosphate hydrolases"/>
    <property type="match status" value="1"/>
</dbReference>
<dbReference type="InterPro" id="IPR003593">
    <property type="entry name" value="AAA+_ATPase"/>
</dbReference>
<evidence type="ECO:0000256" key="2">
    <source>
        <dbReference type="ARBA" id="ARBA00022840"/>
    </source>
</evidence>
<dbReference type="Gene3D" id="3.40.50.300">
    <property type="entry name" value="P-loop containing nucleotide triphosphate hydrolases"/>
    <property type="match status" value="1"/>
</dbReference>
<dbReference type="GO" id="GO:0005524">
    <property type="term" value="F:ATP binding"/>
    <property type="evidence" value="ECO:0007669"/>
    <property type="project" value="UniProtKB-KW"/>
</dbReference>
<dbReference type="RefSeq" id="WP_154416655.1">
    <property type="nucleotide sequence ID" value="NZ_VUNS01000001.1"/>
</dbReference>
<protein>
    <recommendedName>
        <fullName evidence="4">Uncharacterized AAA domain-containing protein ycf46</fullName>
    </recommendedName>
</protein>
<evidence type="ECO:0000313" key="6">
    <source>
        <dbReference type="EMBL" id="MST95551.1"/>
    </source>
</evidence>
<dbReference type="Pfam" id="PF00004">
    <property type="entry name" value="AAA"/>
    <property type="match status" value="1"/>
</dbReference>
<sequence length="525" mass="58077">MANGNPAVRRDELEMLIRARYPVINVVSYEEQRVLAHVQRIAERREKKVYTWSFNTGVIPAGLTEQSARRTDPQTRDPLAALDRVIGNIEPAIFVFFDFHPYMGNRNFAVIRRLREVAAALKNSYKTLIIITPTMCMTEDLEKDVTVIDYPLPDLTVMEDLLDQVLAEVRDNPQLVIDLPPESREALLQAALGLTFNEAENVFARALVLQGGLSAESVPVVLEEKKQLIRKSGILEYYEAAEGFENIGGLDLLKEWLWKRSFAFTENARAFGLPAPKGALFLGVQGCGKSLCAKAVSAAWKMPLLRFDAGRLFSSALGSTESNMRRSLAVAESISPCILWIDEIEKAFGGVGGSGGDTDGGTSARIFGALLTWLAEKTAPVFVIATANNISKLPPELLRKGRFDEIFFVDLPNEAERKEIFRLKIAERNRNPDYFDLDALSKASAGFSGAEIEAAVVAALYDCYYAGRDLEEGDVMLALAATVPLSRTLSEEIRKLRDWCLGRARPASTGAPEVPEGELRKIELE</sequence>
<dbReference type="GO" id="GO:0016887">
    <property type="term" value="F:ATP hydrolysis activity"/>
    <property type="evidence" value="ECO:0007669"/>
    <property type="project" value="InterPro"/>
</dbReference>
<evidence type="ECO:0000256" key="3">
    <source>
        <dbReference type="ARBA" id="ARBA00038088"/>
    </source>
</evidence>
<dbReference type="AlphaFoldDB" id="A0A844FYN0"/>
<comment type="similarity">
    <text evidence="3">Belongs to the AAA ATPase family. Highly divergent.</text>
</comment>
<keyword evidence="1" id="KW-0547">Nucleotide-binding</keyword>
<evidence type="ECO:0000256" key="1">
    <source>
        <dbReference type="ARBA" id="ARBA00022741"/>
    </source>
</evidence>
<dbReference type="EMBL" id="VUNS01000001">
    <property type="protein sequence ID" value="MST95551.1"/>
    <property type="molecule type" value="Genomic_DNA"/>
</dbReference>
<dbReference type="Proteomes" id="UP000435649">
    <property type="component" value="Unassembled WGS sequence"/>
</dbReference>
<dbReference type="PANTHER" id="PTHR42960">
    <property type="entry name" value="YCF46 PROTEIN"/>
    <property type="match status" value="1"/>
</dbReference>
<dbReference type="SMART" id="SM00382">
    <property type="entry name" value="AAA"/>
    <property type="match status" value="1"/>
</dbReference>
<evidence type="ECO:0000259" key="5">
    <source>
        <dbReference type="SMART" id="SM00382"/>
    </source>
</evidence>
<proteinExistence type="inferred from homology"/>
<dbReference type="InterPro" id="IPR003959">
    <property type="entry name" value="ATPase_AAA_core"/>
</dbReference>
<keyword evidence="7" id="KW-1185">Reference proteome</keyword>